<dbReference type="EMBL" id="VSSQ01003827">
    <property type="protein sequence ID" value="MPM22524.1"/>
    <property type="molecule type" value="Genomic_DNA"/>
</dbReference>
<dbReference type="PANTHER" id="PTHR43063">
    <property type="entry name" value="4FE-4S CLUSTER CONTAINING PARA FAMILY ATPASE PROTEIN"/>
    <property type="match status" value="1"/>
</dbReference>
<accession>A0A644Y8T5</accession>
<evidence type="ECO:0000313" key="1">
    <source>
        <dbReference type="EMBL" id="MPM22524.1"/>
    </source>
</evidence>
<dbReference type="Gene3D" id="3.40.50.300">
    <property type="entry name" value="P-loop containing nucleotide triphosphate hydrolases"/>
    <property type="match status" value="1"/>
</dbReference>
<gene>
    <name evidence="1" type="ORF">SDC9_68979</name>
</gene>
<dbReference type="PANTHER" id="PTHR43063:SF1">
    <property type="entry name" value="4FE-4S CLUSTER CONTAINING PARA FAMILY ATPASE PROTEIN"/>
    <property type="match status" value="1"/>
</dbReference>
<name>A0A644Y8T5_9ZZZZ</name>
<reference evidence="1" key="1">
    <citation type="submission" date="2019-08" db="EMBL/GenBank/DDBJ databases">
        <authorList>
            <person name="Kucharzyk K."/>
            <person name="Murdoch R.W."/>
            <person name="Higgins S."/>
            <person name="Loffler F."/>
        </authorList>
    </citation>
    <scope>NUCLEOTIDE SEQUENCE</scope>
</reference>
<dbReference type="AlphaFoldDB" id="A0A644Y8T5"/>
<protein>
    <recommendedName>
        <fullName evidence="2">CobQ/CobB/MinD/ParA nucleotide binding domain-containing protein</fullName>
    </recommendedName>
</protein>
<sequence length="168" mass="17976">MVRQGRHGTVSFEDGILDIGQSEAVPLIKALLKKKHKDLVVIDSPPGSGCLVTEAILGADYCLLVAEPTRFGAHNLAMVHELVQILGKPCAVLLNKNEGSASNPSKEYALAHNLSIAGTLPYDPKLAALASEGLIASEELGHYHAYFSNLLETIRKEAADASDPHTQR</sequence>
<dbReference type="InterPro" id="IPR027417">
    <property type="entry name" value="P-loop_NTPase"/>
</dbReference>
<proteinExistence type="predicted"/>
<evidence type="ECO:0008006" key="2">
    <source>
        <dbReference type="Google" id="ProtNLM"/>
    </source>
</evidence>
<dbReference type="SUPFAM" id="SSF52540">
    <property type="entry name" value="P-loop containing nucleoside triphosphate hydrolases"/>
    <property type="match status" value="1"/>
</dbReference>
<organism evidence="1">
    <name type="scientific">bioreactor metagenome</name>
    <dbReference type="NCBI Taxonomy" id="1076179"/>
    <lineage>
        <taxon>unclassified sequences</taxon>
        <taxon>metagenomes</taxon>
        <taxon>ecological metagenomes</taxon>
    </lineage>
</organism>
<comment type="caution">
    <text evidence="1">The sequence shown here is derived from an EMBL/GenBank/DDBJ whole genome shotgun (WGS) entry which is preliminary data.</text>
</comment>